<evidence type="ECO:0000313" key="3">
    <source>
        <dbReference type="Proteomes" id="UP000008917"/>
    </source>
</evidence>
<dbReference type="RefSeq" id="WP_013543640.1">
    <property type="nucleotide sequence ID" value="NC_014931.1"/>
</dbReference>
<dbReference type="CDD" id="cd11007">
    <property type="entry name" value="M35_like_1"/>
    <property type="match status" value="1"/>
</dbReference>
<evidence type="ECO:0000259" key="1">
    <source>
        <dbReference type="SMART" id="SM01351"/>
    </source>
</evidence>
<reference evidence="3" key="1">
    <citation type="submission" date="2010-12" db="EMBL/GenBank/DDBJ databases">
        <title>Complete sequence of Variovorax paradoxus EPS.</title>
        <authorList>
            <consortium name="US DOE Joint Genome Institute"/>
            <person name="Lucas S."/>
            <person name="Copeland A."/>
            <person name="Lapidus A."/>
            <person name="Cheng J.-F."/>
            <person name="Goodwin L."/>
            <person name="Pitluck S."/>
            <person name="Teshima H."/>
            <person name="Detter J.C."/>
            <person name="Han C."/>
            <person name="Tapia R."/>
            <person name="Land M."/>
            <person name="Hauser L."/>
            <person name="Kyrpides N."/>
            <person name="Ivanova N."/>
            <person name="Ovchinnikova G."/>
            <person name="Orwin P."/>
            <person name="Han J.-I.G."/>
            <person name="Woyke T."/>
        </authorList>
    </citation>
    <scope>NUCLEOTIDE SEQUENCE [LARGE SCALE GENOMIC DNA]</scope>
    <source>
        <strain evidence="3">EPS</strain>
    </source>
</reference>
<dbReference type="Proteomes" id="UP000008917">
    <property type="component" value="Chromosome"/>
</dbReference>
<dbReference type="EMBL" id="CP002417">
    <property type="protein sequence ID" value="ADU39437.1"/>
    <property type="molecule type" value="Genomic_DNA"/>
</dbReference>
<dbReference type="CDD" id="cd14744">
    <property type="entry name" value="PAAR_CT_2"/>
    <property type="match status" value="1"/>
</dbReference>
<dbReference type="SMART" id="SM01351">
    <property type="entry name" value="Aspzincin_M35"/>
    <property type="match status" value="1"/>
</dbReference>
<dbReference type="STRING" id="595537.Varpa_5281"/>
<dbReference type="InterPro" id="IPR024079">
    <property type="entry name" value="MetalloPept_cat_dom_sf"/>
</dbReference>
<dbReference type="InterPro" id="IPR029463">
    <property type="entry name" value="Lys_MEP"/>
</dbReference>
<dbReference type="SUPFAM" id="SSF55486">
    <property type="entry name" value="Metalloproteases ('zincins'), catalytic domain"/>
    <property type="match status" value="1"/>
</dbReference>
<dbReference type="OrthoDB" id="8841651at2"/>
<feature type="domain" description="Lysine-specific metallo-endopeptidase" evidence="1">
    <location>
        <begin position="185"/>
        <end position="337"/>
    </location>
</feature>
<dbReference type="Pfam" id="PF05488">
    <property type="entry name" value="PAAR_motif"/>
    <property type="match status" value="1"/>
</dbReference>
<dbReference type="InterPro" id="IPR034108">
    <property type="entry name" value="Pept_M35-like_proteobacteria"/>
</dbReference>
<reference evidence="2 3" key="2">
    <citation type="journal article" date="2013" name="Genome Announc.">
        <title>Genome of the Root-Associated Plant Growth-Promoting Bacterium Variovorax paradoxus Strain EPS.</title>
        <authorList>
            <person name="Han J.I."/>
            <person name="Spain J.C."/>
            <person name="Leadbetter J.R."/>
            <person name="Ovchinnikova G."/>
            <person name="Goodwin L.A."/>
            <person name="Han C.S."/>
            <person name="Woyke T."/>
            <person name="Davenport K.W."/>
            <person name="Orwin P.M."/>
        </authorList>
    </citation>
    <scope>NUCLEOTIDE SEQUENCE [LARGE SCALE GENOMIC DNA]</scope>
    <source>
        <strain evidence="2 3">EPS</strain>
    </source>
</reference>
<dbReference type="InterPro" id="IPR008727">
    <property type="entry name" value="PAAR_motif"/>
</dbReference>
<dbReference type="eggNOG" id="ENOG50342WA">
    <property type="taxonomic scope" value="Bacteria"/>
</dbReference>
<dbReference type="HOGENOM" id="CLU_816219_0_0_4"/>
<name>E6V6C8_VARPE</name>
<gene>
    <name evidence="2" type="ordered locus">Varpa_5281</name>
</gene>
<proteinExistence type="predicted"/>
<dbReference type="KEGG" id="vpe:Varpa_5281"/>
<dbReference type="AlphaFoldDB" id="E6V6C8"/>
<organism evidence="2 3">
    <name type="scientific">Variovorax paradoxus (strain EPS)</name>
    <dbReference type="NCBI Taxonomy" id="595537"/>
    <lineage>
        <taxon>Bacteria</taxon>
        <taxon>Pseudomonadati</taxon>
        <taxon>Pseudomonadota</taxon>
        <taxon>Betaproteobacteria</taxon>
        <taxon>Burkholderiales</taxon>
        <taxon>Comamonadaceae</taxon>
        <taxon>Variovorax</taxon>
    </lineage>
</organism>
<sequence>MPHQKQSWEGKVERKIIVVGDPPAPGGRVLPYGGPIAEIHGHQVALIGGRAYCEGCRSVGIIAKAGGPRRMQFLGEVALEGDVLVCHCPIPPALLATLQQSASFDDGMSIAAGAFNASVIPSQGWFFEDAAAVAASKKLVDAAVSHPPEAEQTENICPNMTNKEFAIKVLGLRDLAVGLVEKRVKDLTAWGKPERERVTKWFGQNDEDLRRHLDTGLQACVRVLKGLTEANFVRYSEEAMRNVGCIPSGNIGLLAAEVCKPDLKTRTIGIGLPFCELPDVSYRIVSKLATILHEVTHFDDVFSSIDTVYQMTQSLKLTASDPSAARVNADSIVGFVLYAD</sequence>
<accession>E6V6C8</accession>
<dbReference type="Gene3D" id="3.40.390.10">
    <property type="entry name" value="Collagenase (Catalytic Domain)"/>
    <property type="match status" value="1"/>
</dbReference>
<dbReference type="Pfam" id="PF14521">
    <property type="entry name" value="Aspzincin_M35"/>
    <property type="match status" value="1"/>
</dbReference>
<protein>
    <recommendedName>
        <fullName evidence="1">Lysine-specific metallo-endopeptidase domain-containing protein</fullName>
    </recommendedName>
</protein>
<dbReference type="GO" id="GO:0004222">
    <property type="term" value="F:metalloendopeptidase activity"/>
    <property type="evidence" value="ECO:0007669"/>
    <property type="project" value="InterPro"/>
</dbReference>
<evidence type="ECO:0000313" key="2">
    <source>
        <dbReference type="EMBL" id="ADU39437.1"/>
    </source>
</evidence>